<dbReference type="InterPro" id="IPR025874">
    <property type="entry name" value="DZR"/>
</dbReference>
<feature type="domain" description="DZANK-type" evidence="1">
    <location>
        <begin position="28"/>
        <end position="72"/>
    </location>
</feature>
<organism evidence="2">
    <name type="scientific">marine sediment metagenome</name>
    <dbReference type="NCBI Taxonomy" id="412755"/>
    <lineage>
        <taxon>unclassified sequences</taxon>
        <taxon>metagenomes</taxon>
        <taxon>ecological metagenomes</taxon>
    </lineage>
</organism>
<name>A0A0F9FR32_9ZZZZ</name>
<dbReference type="EMBL" id="LAZR01022737">
    <property type="protein sequence ID" value="KKL80836.1"/>
    <property type="molecule type" value="Genomic_DNA"/>
</dbReference>
<sequence>MFTTIKVSTFEGYCPNGHSPLPDLLTQSNHSVRFCFLCGALIEERQVSYDAAYCSTCNSPVSPTWNFCPYCGQGRQGVTPANITD</sequence>
<dbReference type="Pfam" id="PF12773">
    <property type="entry name" value="DZR"/>
    <property type="match status" value="1"/>
</dbReference>
<evidence type="ECO:0000259" key="1">
    <source>
        <dbReference type="Pfam" id="PF12773"/>
    </source>
</evidence>
<proteinExistence type="predicted"/>
<gene>
    <name evidence="2" type="ORF">LCGC14_2000790</name>
</gene>
<reference evidence="2" key="1">
    <citation type="journal article" date="2015" name="Nature">
        <title>Complex archaea that bridge the gap between prokaryotes and eukaryotes.</title>
        <authorList>
            <person name="Spang A."/>
            <person name="Saw J.H."/>
            <person name="Jorgensen S.L."/>
            <person name="Zaremba-Niedzwiedzka K."/>
            <person name="Martijn J."/>
            <person name="Lind A.E."/>
            <person name="van Eijk R."/>
            <person name="Schleper C."/>
            <person name="Guy L."/>
            <person name="Ettema T.J."/>
        </authorList>
    </citation>
    <scope>NUCLEOTIDE SEQUENCE</scope>
</reference>
<accession>A0A0F9FR32</accession>
<protein>
    <recommendedName>
        <fullName evidence="1">DZANK-type domain-containing protein</fullName>
    </recommendedName>
</protein>
<comment type="caution">
    <text evidence="2">The sequence shown here is derived from an EMBL/GenBank/DDBJ whole genome shotgun (WGS) entry which is preliminary data.</text>
</comment>
<evidence type="ECO:0000313" key="2">
    <source>
        <dbReference type="EMBL" id="KKL80836.1"/>
    </source>
</evidence>
<dbReference type="AlphaFoldDB" id="A0A0F9FR32"/>